<feature type="transmembrane region" description="Helical" evidence="2">
    <location>
        <begin position="162"/>
        <end position="195"/>
    </location>
</feature>
<comment type="caution">
    <text evidence="3">The sequence shown here is derived from an EMBL/GenBank/DDBJ whole genome shotgun (WGS) entry which is preliminary data.</text>
</comment>
<keyword evidence="4" id="KW-1185">Reference proteome</keyword>
<dbReference type="Proteomes" id="UP000326396">
    <property type="component" value="Linkage Group LG11"/>
</dbReference>
<gene>
    <name evidence="3" type="ORF">E3N88_07046</name>
</gene>
<keyword evidence="2" id="KW-0472">Membrane</keyword>
<accession>A0A5N6PSU4</accession>
<feature type="transmembrane region" description="Helical" evidence="2">
    <location>
        <begin position="133"/>
        <end position="155"/>
    </location>
</feature>
<dbReference type="OrthoDB" id="1925129at2759"/>
<feature type="region of interest" description="Disordered" evidence="1">
    <location>
        <begin position="1"/>
        <end position="35"/>
    </location>
</feature>
<dbReference type="PANTHER" id="PTHR35508:SF1">
    <property type="entry name" value="VOLTAGE-DEPENDENT L-TYPE CALCIUM CHANNEL SUBUNIT"/>
    <property type="match status" value="1"/>
</dbReference>
<evidence type="ECO:0000313" key="4">
    <source>
        <dbReference type="Proteomes" id="UP000326396"/>
    </source>
</evidence>
<protein>
    <submittedName>
        <fullName evidence="3">Uncharacterized protein</fullName>
    </submittedName>
</protein>
<evidence type="ECO:0000256" key="2">
    <source>
        <dbReference type="SAM" id="Phobius"/>
    </source>
</evidence>
<feature type="compositionally biased region" description="Basic and acidic residues" evidence="1">
    <location>
        <begin position="23"/>
        <end position="34"/>
    </location>
</feature>
<evidence type="ECO:0000256" key="1">
    <source>
        <dbReference type="SAM" id="MobiDB-lite"/>
    </source>
</evidence>
<proteinExistence type="predicted"/>
<dbReference type="EMBL" id="SZYD01000003">
    <property type="protein sequence ID" value="KAD6796150.1"/>
    <property type="molecule type" value="Genomic_DNA"/>
</dbReference>
<keyword evidence="2" id="KW-1133">Transmembrane helix</keyword>
<dbReference type="AlphaFoldDB" id="A0A5N6PSU4"/>
<dbReference type="PANTHER" id="PTHR35508">
    <property type="entry name" value="VOLTAGE-DEPENDENT L-TYPE CALCIUM CHANNEL SUBUNIT"/>
    <property type="match status" value="1"/>
</dbReference>
<name>A0A5N6PSU4_9ASTR</name>
<feature type="transmembrane region" description="Helical" evidence="2">
    <location>
        <begin position="101"/>
        <end position="127"/>
    </location>
</feature>
<organism evidence="3 4">
    <name type="scientific">Mikania micrantha</name>
    <name type="common">bitter vine</name>
    <dbReference type="NCBI Taxonomy" id="192012"/>
    <lineage>
        <taxon>Eukaryota</taxon>
        <taxon>Viridiplantae</taxon>
        <taxon>Streptophyta</taxon>
        <taxon>Embryophyta</taxon>
        <taxon>Tracheophyta</taxon>
        <taxon>Spermatophyta</taxon>
        <taxon>Magnoliopsida</taxon>
        <taxon>eudicotyledons</taxon>
        <taxon>Gunneridae</taxon>
        <taxon>Pentapetalae</taxon>
        <taxon>asterids</taxon>
        <taxon>campanulids</taxon>
        <taxon>Asterales</taxon>
        <taxon>Asteraceae</taxon>
        <taxon>Asteroideae</taxon>
        <taxon>Heliantheae alliance</taxon>
        <taxon>Eupatorieae</taxon>
        <taxon>Mikania</taxon>
    </lineage>
</organism>
<keyword evidence="2" id="KW-0812">Transmembrane</keyword>
<reference evidence="3 4" key="1">
    <citation type="submission" date="2019-05" db="EMBL/GenBank/DDBJ databases">
        <title>Mikania micrantha, genome provides insights into the molecular mechanism of rapid growth.</title>
        <authorList>
            <person name="Liu B."/>
        </authorList>
    </citation>
    <scope>NUCLEOTIDE SEQUENCE [LARGE SCALE GENOMIC DNA]</scope>
    <source>
        <strain evidence="3">NLD-2019</strain>
        <tissue evidence="3">Leaf</tissue>
    </source>
</reference>
<sequence length="223" mass="24004">MTVMNGGPEKLHGGVLSPEENEDHSSSRSDEKVATGELSEDVTLYGFSVHLIESILDQNSGSPMATRIKKSFVDAAPMFRKASLNTKREVLVWTRGSPLRALLVVSAGIITLLALTGMLVFMVVFVAATVNAIVISFLISLAAVGGFLAVFFACMATMYLGLLFITAFVTCTITMSSIIVALVAAGWIGFIWMIWWAASKSMGFVKRVAYAANASGQFNTRNF</sequence>
<evidence type="ECO:0000313" key="3">
    <source>
        <dbReference type="EMBL" id="KAD6796150.1"/>
    </source>
</evidence>